<protein>
    <submittedName>
        <fullName evidence="2">2-polyprenyl-6-methoxyphenol hydroxylase-like oxidoreductase</fullName>
    </submittedName>
</protein>
<feature type="domain" description="FAD-binding" evidence="1">
    <location>
        <begin position="9"/>
        <end position="347"/>
    </location>
</feature>
<dbReference type="OrthoDB" id="9790035at2"/>
<proteinExistence type="predicted"/>
<dbReference type="EMBL" id="MRCE01000038">
    <property type="protein sequence ID" value="OKH32541.1"/>
    <property type="molecule type" value="Genomic_DNA"/>
</dbReference>
<sequence length="468" mass="52844">MSGTGNSHAIVIGSSISGLLTARVLAKHYDQVTIVERDCLPEQPQARPGVPQASHVHALLTRGLEILLQLFPGLETELVAAGAVKVDWINDWLLYGIWGLAPRFASDVQSYTCSRHLLEWLIYSRLKEFQNIQWLQATQVTGLLFGANQYRVIGVKLRSRNQAKTQNDYLPELKAELVVDATGRNSLLLKWLETNGYDSPKETVINSFLGYASRWYQQTENSEFDCQGIIISAQPPKQKRGGVIYPVERNRWVVTLSGIARDYPPTDEAGFLEFARSLQSPIIYETIKNAQPLSEIYSFRATENRLRHYEKLSKYPEGLLAVGDAVCAFNPVYGQGMTVAAIGALTLDECLSRKHSRNYHLSRHYYKQLAQQLQIPWLMATGEDLRWSTTSGGQLNVMSRFIQGYLDRVIRLGVDSPQLHQRFIQIAHLVKPPSALFAPPILLQVLLSLPRERMMKRLKQLGVEAIED</sequence>
<dbReference type="InterPro" id="IPR002938">
    <property type="entry name" value="FAD-bd"/>
</dbReference>
<evidence type="ECO:0000259" key="1">
    <source>
        <dbReference type="Pfam" id="PF01494"/>
    </source>
</evidence>
<dbReference type="AlphaFoldDB" id="A0A1U7I7W6"/>
<dbReference type="Gene3D" id="3.50.50.60">
    <property type="entry name" value="FAD/NAD(P)-binding domain"/>
    <property type="match status" value="1"/>
</dbReference>
<accession>A0A1U7I7W6</accession>
<dbReference type="STRING" id="454136.NIES2119_25715"/>
<gene>
    <name evidence="2" type="ORF">NIES2119_25715</name>
</gene>
<organism evidence="2 3">
    <name type="scientific">[Phormidium ambiguum] IAM M-71</name>
    <dbReference type="NCBI Taxonomy" id="454136"/>
    <lineage>
        <taxon>Bacteria</taxon>
        <taxon>Bacillati</taxon>
        <taxon>Cyanobacteriota</taxon>
        <taxon>Cyanophyceae</taxon>
        <taxon>Oscillatoriophycideae</taxon>
        <taxon>Aerosakkonematales</taxon>
        <taxon>Aerosakkonemataceae</taxon>
        <taxon>Floridanema</taxon>
    </lineage>
</organism>
<reference evidence="2 3" key="1">
    <citation type="submission" date="2016-11" db="EMBL/GenBank/DDBJ databases">
        <title>Draft Genome Sequences of Nine Cyanobacterial Strains from Diverse Habitats.</title>
        <authorList>
            <person name="Zhu T."/>
            <person name="Hou S."/>
            <person name="Lu X."/>
            <person name="Hess W.R."/>
        </authorList>
    </citation>
    <scope>NUCLEOTIDE SEQUENCE [LARGE SCALE GENOMIC DNA]</scope>
    <source>
        <strain evidence="2 3">IAM M-71</strain>
    </source>
</reference>
<comment type="caution">
    <text evidence="2">The sequence shown here is derived from an EMBL/GenBank/DDBJ whole genome shotgun (WGS) entry which is preliminary data.</text>
</comment>
<dbReference type="RefSeq" id="WP_073596345.1">
    <property type="nucleotide sequence ID" value="NZ_MRCE01000038.1"/>
</dbReference>
<evidence type="ECO:0000313" key="3">
    <source>
        <dbReference type="Proteomes" id="UP000185860"/>
    </source>
</evidence>
<dbReference type="Proteomes" id="UP000185860">
    <property type="component" value="Unassembled WGS sequence"/>
</dbReference>
<dbReference type="InterPro" id="IPR036188">
    <property type="entry name" value="FAD/NAD-bd_sf"/>
</dbReference>
<evidence type="ECO:0000313" key="2">
    <source>
        <dbReference type="EMBL" id="OKH32541.1"/>
    </source>
</evidence>
<dbReference type="PANTHER" id="PTHR43422">
    <property type="entry name" value="THIAMINE THIAZOLE SYNTHASE"/>
    <property type="match status" value="1"/>
</dbReference>
<dbReference type="SUPFAM" id="SSF51905">
    <property type="entry name" value="FAD/NAD(P)-binding domain"/>
    <property type="match status" value="1"/>
</dbReference>
<dbReference type="PANTHER" id="PTHR43422:SF3">
    <property type="entry name" value="THIAMINE THIAZOLE SYNTHASE"/>
    <property type="match status" value="1"/>
</dbReference>
<dbReference type="Pfam" id="PF01494">
    <property type="entry name" value="FAD_binding_3"/>
    <property type="match status" value="1"/>
</dbReference>
<name>A0A1U7I7W6_9CYAN</name>
<dbReference type="GO" id="GO:0071949">
    <property type="term" value="F:FAD binding"/>
    <property type="evidence" value="ECO:0007669"/>
    <property type="project" value="InterPro"/>
</dbReference>